<keyword evidence="4" id="KW-1185">Reference proteome</keyword>
<dbReference type="InterPro" id="IPR045340">
    <property type="entry name" value="DUF6533"/>
</dbReference>
<dbReference type="Proteomes" id="UP000294933">
    <property type="component" value="Unassembled WGS sequence"/>
</dbReference>
<feature type="domain" description="DUF6533" evidence="2">
    <location>
        <begin position="67"/>
        <end position="104"/>
    </location>
</feature>
<name>A0A4Y7Q2T3_9AGAM</name>
<keyword evidence="1" id="KW-0812">Transmembrane</keyword>
<dbReference type="VEuPathDB" id="FungiDB:BD410DRAFT_289996"/>
<protein>
    <recommendedName>
        <fullName evidence="2">DUF6533 domain-containing protein</fullName>
    </recommendedName>
</protein>
<proteinExistence type="predicted"/>
<dbReference type="Pfam" id="PF20151">
    <property type="entry name" value="DUF6533"/>
    <property type="match status" value="1"/>
</dbReference>
<evidence type="ECO:0000256" key="1">
    <source>
        <dbReference type="SAM" id="Phobius"/>
    </source>
</evidence>
<evidence type="ECO:0000313" key="3">
    <source>
        <dbReference type="EMBL" id="TDL21755.1"/>
    </source>
</evidence>
<keyword evidence="1" id="KW-1133">Transmembrane helix</keyword>
<dbReference type="EMBL" id="ML170179">
    <property type="protein sequence ID" value="TDL21755.1"/>
    <property type="molecule type" value="Genomic_DNA"/>
</dbReference>
<feature type="transmembrane region" description="Helical" evidence="1">
    <location>
        <begin position="52"/>
        <end position="74"/>
    </location>
</feature>
<keyword evidence="1" id="KW-0472">Membrane</keyword>
<organism evidence="3 4">
    <name type="scientific">Rickenella mellea</name>
    <dbReference type="NCBI Taxonomy" id="50990"/>
    <lineage>
        <taxon>Eukaryota</taxon>
        <taxon>Fungi</taxon>
        <taxon>Dikarya</taxon>
        <taxon>Basidiomycota</taxon>
        <taxon>Agaricomycotina</taxon>
        <taxon>Agaricomycetes</taxon>
        <taxon>Hymenochaetales</taxon>
        <taxon>Rickenellaceae</taxon>
        <taxon>Rickenella</taxon>
    </lineage>
</organism>
<evidence type="ECO:0000313" key="4">
    <source>
        <dbReference type="Proteomes" id="UP000294933"/>
    </source>
</evidence>
<dbReference type="OrthoDB" id="3341843at2759"/>
<sequence length="124" mass="14517">MNKERKYYRSQNPTLEITSITTLYPTAQLLRAQAYPSRNILLRVTPMESKSIGGISIVKATLVFTGTLLVYDYMITFKREVKLVWMQKWTRGKAMFMLNRYLPFPDTFLVLCLRMRQNSTSSFS</sequence>
<dbReference type="AlphaFoldDB" id="A0A4Y7Q2T3"/>
<evidence type="ECO:0000259" key="2">
    <source>
        <dbReference type="Pfam" id="PF20151"/>
    </source>
</evidence>
<reference evidence="3 4" key="1">
    <citation type="submission" date="2018-06" db="EMBL/GenBank/DDBJ databases">
        <title>A transcriptomic atlas of mushroom development highlights an independent origin of complex multicellularity.</title>
        <authorList>
            <consortium name="DOE Joint Genome Institute"/>
            <person name="Krizsan K."/>
            <person name="Almasi E."/>
            <person name="Merenyi Z."/>
            <person name="Sahu N."/>
            <person name="Viragh M."/>
            <person name="Koszo T."/>
            <person name="Mondo S."/>
            <person name="Kiss B."/>
            <person name="Balint B."/>
            <person name="Kues U."/>
            <person name="Barry K."/>
            <person name="Hegedus J.C."/>
            <person name="Henrissat B."/>
            <person name="Johnson J."/>
            <person name="Lipzen A."/>
            <person name="Ohm R."/>
            <person name="Nagy I."/>
            <person name="Pangilinan J."/>
            <person name="Yan J."/>
            <person name="Xiong Y."/>
            <person name="Grigoriev I.V."/>
            <person name="Hibbett D.S."/>
            <person name="Nagy L.G."/>
        </authorList>
    </citation>
    <scope>NUCLEOTIDE SEQUENCE [LARGE SCALE GENOMIC DNA]</scope>
    <source>
        <strain evidence="3 4">SZMC22713</strain>
    </source>
</reference>
<gene>
    <name evidence="3" type="ORF">BD410DRAFT_289996</name>
</gene>
<accession>A0A4Y7Q2T3</accession>